<feature type="chain" id="PRO_5036353997" description="Secreted protein" evidence="1">
    <location>
        <begin position="24"/>
        <end position="70"/>
    </location>
</feature>
<reference evidence="2 3" key="1">
    <citation type="submission" date="2018-09" db="EMBL/GenBank/DDBJ databases">
        <title>A high-quality reference genome of wild soybean provides a powerful tool to mine soybean genomes.</title>
        <authorList>
            <person name="Xie M."/>
            <person name="Chung C.Y.L."/>
            <person name="Li M.-W."/>
            <person name="Wong F.-L."/>
            <person name="Chan T.-F."/>
            <person name="Lam H.-M."/>
        </authorList>
    </citation>
    <scope>NUCLEOTIDE SEQUENCE [LARGE SCALE GENOMIC DNA]</scope>
    <source>
        <strain evidence="3">cv. W05</strain>
        <tissue evidence="2">Hypocotyl of etiolated seedlings</tissue>
    </source>
</reference>
<name>A0A445GW09_GLYSO</name>
<accession>A0A445GW09</accession>
<dbReference type="Proteomes" id="UP000289340">
    <property type="component" value="Chromosome 15"/>
</dbReference>
<keyword evidence="3" id="KW-1185">Reference proteome</keyword>
<evidence type="ECO:0000313" key="2">
    <source>
        <dbReference type="EMBL" id="RZB65439.1"/>
    </source>
</evidence>
<dbReference type="EMBL" id="QZWG01000015">
    <property type="protein sequence ID" value="RZB65439.1"/>
    <property type="molecule type" value="Genomic_DNA"/>
</dbReference>
<evidence type="ECO:0008006" key="4">
    <source>
        <dbReference type="Google" id="ProtNLM"/>
    </source>
</evidence>
<feature type="signal peptide" evidence="1">
    <location>
        <begin position="1"/>
        <end position="23"/>
    </location>
</feature>
<evidence type="ECO:0000256" key="1">
    <source>
        <dbReference type="SAM" id="SignalP"/>
    </source>
</evidence>
<keyword evidence="1" id="KW-0732">Signal</keyword>
<comment type="caution">
    <text evidence="2">The sequence shown here is derived from an EMBL/GenBank/DDBJ whole genome shotgun (WGS) entry which is preliminary data.</text>
</comment>
<dbReference type="AlphaFoldDB" id="A0A445GW09"/>
<dbReference type="EMBL" id="QZWG01000015">
    <property type="protein sequence ID" value="RZB65438.1"/>
    <property type="molecule type" value="Genomic_DNA"/>
</dbReference>
<gene>
    <name evidence="2" type="ORF">D0Y65_041481</name>
</gene>
<proteinExistence type="predicted"/>
<evidence type="ECO:0000313" key="3">
    <source>
        <dbReference type="Proteomes" id="UP000289340"/>
    </source>
</evidence>
<organism evidence="2 3">
    <name type="scientific">Glycine soja</name>
    <name type="common">Wild soybean</name>
    <dbReference type="NCBI Taxonomy" id="3848"/>
    <lineage>
        <taxon>Eukaryota</taxon>
        <taxon>Viridiplantae</taxon>
        <taxon>Streptophyta</taxon>
        <taxon>Embryophyta</taxon>
        <taxon>Tracheophyta</taxon>
        <taxon>Spermatophyta</taxon>
        <taxon>Magnoliopsida</taxon>
        <taxon>eudicotyledons</taxon>
        <taxon>Gunneridae</taxon>
        <taxon>Pentapetalae</taxon>
        <taxon>rosids</taxon>
        <taxon>fabids</taxon>
        <taxon>Fabales</taxon>
        <taxon>Fabaceae</taxon>
        <taxon>Papilionoideae</taxon>
        <taxon>50 kb inversion clade</taxon>
        <taxon>NPAAA clade</taxon>
        <taxon>indigoferoid/millettioid clade</taxon>
        <taxon>Phaseoleae</taxon>
        <taxon>Glycine</taxon>
        <taxon>Glycine subgen. Soja</taxon>
    </lineage>
</organism>
<sequence length="70" mass="7747">MPLRRRIATALLLSALRCRVASSLSSLVCAHVCHEISFGVSYMRWSKLVTAKPIVIYPNSGETDNADLKE</sequence>
<protein>
    <recommendedName>
        <fullName evidence="4">Secreted protein</fullName>
    </recommendedName>
</protein>